<dbReference type="EMBL" id="KL142395">
    <property type="protein sequence ID" value="KDR70848.1"/>
    <property type="molecule type" value="Genomic_DNA"/>
</dbReference>
<dbReference type="CDD" id="cd04657">
    <property type="entry name" value="Piwi_ago-like"/>
    <property type="match status" value="1"/>
</dbReference>
<dbReference type="AlphaFoldDB" id="A0A067SVP4"/>
<dbReference type="Gene3D" id="2.170.260.10">
    <property type="entry name" value="paz domain"/>
    <property type="match status" value="1"/>
</dbReference>
<dbReference type="Pfam" id="PF16488">
    <property type="entry name" value="ArgoL2"/>
    <property type="match status" value="1"/>
</dbReference>
<dbReference type="InterPro" id="IPR032474">
    <property type="entry name" value="Argonaute_N"/>
</dbReference>
<dbReference type="PANTHER" id="PTHR22891">
    <property type="entry name" value="EUKARYOTIC TRANSLATION INITIATION FACTOR 2C"/>
    <property type="match status" value="1"/>
</dbReference>
<sequence>MFALCRLSSSADVGVSEAIRSSLSGIHLQLAPNTRPTLRPGFGNLGRSIKLHANYFPVNVAKGPWFEYDVSISPVAGRRTKRRIFQLAEQSPGWKTAGLFGSVAHDCSSRLISPKKLAKSLSFSVPYNEEDGEQVHAGNVYTLTLEYVRDIETKGLLKYLKGKPEHSDIDTSSTISALNLILSAHPNRFVGGGTVVGRNRFFFPTATQPSNLGGGLEAWNGFYSSVRPTRNGLMVNVNVCTTAFYKPGNLAESMVAFTKSVFRGNRSAFVRGVRVKTQHLGHRIVKALFSQKSRKQKLSDADLDRGQFQAIIKASDLHPFPGHLRYPKPPLVNLGGDIIIPAEQCEILPAQPFRGQLTDAHSAAMIEAATKPPQVNATSITGVGLDVLGYKPGVSQQLKAFGISIENQMAVVPGRILPPPVIKYSKGEPKLDDRASWNLKGAKFVKGAKIGPWAVLVIKDGQPQHEFSGSDDPDLLATVRGFASGCRASGMVVDQKDPVILEAHLPPTVPTDPARTAAIEVIRQQLASLSEKPSMVMVLLSNTDKAVYSGVKHLCDGDLVITSVCVQSALIRREKGQPRYFSSVGSKLNMKLGGVNHTLAAENMTWLQKMPTMLVGIDVTHPGRESMDGSPSITAVVASCKSDFAQYPASLELQASGKELVKQRCFAQRILVYRDGISESQFKSVLDEELPAIRLACETFDTLESQYRPAVTIVVCGKRHHTRFYPIKEGDADQNGNPQPGTVVDRGVTSVYNFDFFLQAHGALQGTARPTHYYVLHDDNAFQADELQALTNDVSYMFARATQAVSLVSPAYYAHLACERGRYYLYKFLQSTSNIARSASSDDKKSIMDDAQKAWRDGVGGKLKDSMFYI</sequence>
<dbReference type="GO" id="GO:0003676">
    <property type="term" value="F:nucleic acid binding"/>
    <property type="evidence" value="ECO:0007669"/>
    <property type="project" value="InterPro"/>
</dbReference>
<dbReference type="InterPro" id="IPR045246">
    <property type="entry name" value="Piwi_ago-like"/>
</dbReference>
<dbReference type="InterPro" id="IPR003165">
    <property type="entry name" value="Piwi"/>
</dbReference>
<dbReference type="InterPro" id="IPR036085">
    <property type="entry name" value="PAZ_dom_sf"/>
</dbReference>
<organism evidence="2 3">
    <name type="scientific">Galerina marginata (strain CBS 339.88)</name>
    <dbReference type="NCBI Taxonomy" id="685588"/>
    <lineage>
        <taxon>Eukaryota</taxon>
        <taxon>Fungi</taxon>
        <taxon>Dikarya</taxon>
        <taxon>Basidiomycota</taxon>
        <taxon>Agaricomycotina</taxon>
        <taxon>Agaricomycetes</taxon>
        <taxon>Agaricomycetidae</taxon>
        <taxon>Agaricales</taxon>
        <taxon>Agaricineae</taxon>
        <taxon>Strophariaceae</taxon>
        <taxon>Galerina</taxon>
    </lineage>
</organism>
<dbReference type="PROSITE" id="PS50822">
    <property type="entry name" value="PIWI"/>
    <property type="match status" value="1"/>
</dbReference>
<dbReference type="SUPFAM" id="SSF53098">
    <property type="entry name" value="Ribonuclease H-like"/>
    <property type="match status" value="1"/>
</dbReference>
<feature type="domain" description="Piwi" evidence="1">
    <location>
        <begin position="535"/>
        <end position="826"/>
    </location>
</feature>
<dbReference type="SUPFAM" id="SSF101690">
    <property type="entry name" value="PAZ domain"/>
    <property type="match status" value="2"/>
</dbReference>
<dbReference type="Gene3D" id="3.40.50.2300">
    <property type="match status" value="1"/>
</dbReference>
<dbReference type="Pfam" id="PF02171">
    <property type="entry name" value="Piwi"/>
    <property type="match status" value="1"/>
</dbReference>
<protein>
    <recommendedName>
        <fullName evidence="1">Piwi domain-containing protein</fullName>
    </recommendedName>
</protein>
<name>A0A067SVP4_GALM3</name>
<dbReference type="Proteomes" id="UP000027222">
    <property type="component" value="Unassembled WGS sequence"/>
</dbReference>
<dbReference type="InterPro" id="IPR012337">
    <property type="entry name" value="RNaseH-like_sf"/>
</dbReference>
<dbReference type="Gene3D" id="3.30.420.10">
    <property type="entry name" value="Ribonuclease H-like superfamily/Ribonuclease H"/>
    <property type="match status" value="1"/>
</dbReference>
<dbReference type="Pfam" id="PF08699">
    <property type="entry name" value="ArgoL1"/>
    <property type="match status" value="1"/>
</dbReference>
<dbReference type="HOGENOM" id="CLU_004544_4_1_1"/>
<evidence type="ECO:0000313" key="2">
    <source>
        <dbReference type="EMBL" id="KDR70848.1"/>
    </source>
</evidence>
<dbReference type="SMART" id="SM00950">
    <property type="entry name" value="Piwi"/>
    <property type="match status" value="1"/>
</dbReference>
<dbReference type="InterPro" id="IPR032472">
    <property type="entry name" value="ArgoL2"/>
</dbReference>
<dbReference type="InterPro" id="IPR036397">
    <property type="entry name" value="RNaseH_sf"/>
</dbReference>
<dbReference type="OrthoDB" id="10252740at2759"/>
<reference evidence="3" key="1">
    <citation type="journal article" date="2014" name="Proc. Natl. Acad. Sci. U.S.A.">
        <title>Extensive sampling of basidiomycete genomes demonstrates inadequacy of the white-rot/brown-rot paradigm for wood decay fungi.</title>
        <authorList>
            <person name="Riley R."/>
            <person name="Salamov A.A."/>
            <person name="Brown D.W."/>
            <person name="Nagy L.G."/>
            <person name="Floudas D."/>
            <person name="Held B.W."/>
            <person name="Levasseur A."/>
            <person name="Lombard V."/>
            <person name="Morin E."/>
            <person name="Otillar R."/>
            <person name="Lindquist E.A."/>
            <person name="Sun H."/>
            <person name="LaButti K.M."/>
            <person name="Schmutz J."/>
            <person name="Jabbour D."/>
            <person name="Luo H."/>
            <person name="Baker S.E."/>
            <person name="Pisabarro A.G."/>
            <person name="Walton J.D."/>
            <person name="Blanchette R.A."/>
            <person name="Henrissat B."/>
            <person name="Martin F."/>
            <person name="Cullen D."/>
            <person name="Hibbett D.S."/>
            <person name="Grigoriev I.V."/>
        </authorList>
    </citation>
    <scope>NUCLEOTIDE SEQUENCE [LARGE SCALE GENOMIC DNA]</scope>
    <source>
        <strain evidence="3">CBS 339.88</strain>
    </source>
</reference>
<keyword evidence="3" id="KW-1185">Reference proteome</keyword>
<gene>
    <name evidence="2" type="ORF">GALMADRAFT_144328</name>
</gene>
<accession>A0A067SVP4</accession>
<dbReference type="SMART" id="SM01163">
    <property type="entry name" value="DUF1785"/>
    <property type="match status" value="1"/>
</dbReference>
<evidence type="ECO:0000259" key="1">
    <source>
        <dbReference type="PROSITE" id="PS50822"/>
    </source>
</evidence>
<dbReference type="InterPro" id="IPR014811">
    <property type="entry name" value="ArgoL1"/>
</dbReference>
<evidence type="ECO:0000313" key="3">
    <source>
        <dbReference type="Proteomes" id="UP000027222"/>
    </source>
</evidence>
<dbReference type="Pfam" id="PF16486">
    <property type="entry name" value="ArgoN"/>
    <property type="match status" value="1"/>
</dbReference>
<proteinExistence type="predicted"/>
<dbReference type="STRING" id="685588.A0A067SVP4"/>